<evidence type="ECO:0000313" key="1">
    <source>
        <dbReference type="EMBL" id="TCL09676.1"/>
    </source>
</evidence>
<protein>
    <submittedName>
        <fullName evidence="1">Uncharacterized protein</fullName>
    </submittedName>
</protein>
<comment type="caution">
    <text evidence="1">The sequence shown here is derived from an EMBL/GenBank/DDBJ whole genome shotgun (WGS) entry which is preliminary data.</text>
</comment>
<keyword evidence="2" id="KW-1185">Reference proteome</keyword>
<evidence type="ECO:0000313" key="2">
    <source>
        <dbReference type="Proteomes" id="UP000295673"/>
    </source>
</evidence>
<reference evidence="1 2" key="1">
    <citation type="submission" date="2019-03" db="EMBL/GenBank/DDBJ databases">
        <title>Genomic Encyclopedia of Archaeal and Bacterial Type Strains, Phase II (KMG-II): from individual species to whole genera.</title>
        <authorList>
            <person name="Goeker M."/>
        </authorList>
    </citation>
    <scope>NUCLEOTIDE SEQUENCE [LARGE SCALE GENOMIC DNA]</scope>
    <source>
        <strain evidence="1 2">DSM 26433</strain>
    </source>
</reference>
<dbReference type="EMBL" id="SMGR01000001">
    <property type="protein sequence ID" value="TCL09676.1"/>
    <property type="molecule type" value="Genomic_DNA"/>
</dbReference>
<sequence>MIDKVPNFPALTDDCSRCAALCCAAYPFEENEDFAILKDADTACPNLSESCFDCTIHADLKPRGFGGCVAYSCAGAGQRVTQDLFDGETWRDDPDLLEHMTYALRVLRPIHEALTILKEASKLPLPDEVRKALIAKVTALCPENPKSIWAFEDPELQDALADMPEFVRSLAPFVTRS</sequence>
<organism evidence="1 2">
    <name type="scientific">Shimia isoporae</name>
    <dbReference type="NCBI Taxonomy" id="647720"/>
    <lineage>
        <taxon>Bacteria</taxon>
        <taxon>Pseudomonadati</taxon>
        <taxon>Pseudomonadota</taxon>
        <taxon>Alphaproteobacteria</taxon>
        <taxon>Rhodobacterales</taxon>
        <taxon>Roseobacteraceae</taxon>
    </lineage>
</organism>
<name>A0A4R1NML1_9RHOB</name>
<dbReference type="AlphaFoldDB" id="A0A4R1NML1"/>
<dbReference type="RefSeq" id="WP_132859693.1">
    <property type="nucleotide sequence ID" value="NZ_SMGR01000001.1"/>
</dbReference>
<accession>A0A4R1NML1</accession>
<dbReference type="Proteomes" id="UP000295673">
    <property type="component" value="Unassembled WGS sequence"/>
</dbReference>
<dbReference type="OrthoDB" id="154708at2"/>
<gene>
    <name evidence="1" type="ORF">BXY66_1732</name>
</gene>
<proteinExistence type="predicted"/>